<dbReference type="Gene3D" id="3.30.428.10">
    <property type="entry name" value="HIT-like"/>
    <property type="match status" value="1"/>
</dbReference>
<dbReference type="OrthoDB" id="9784774at2"/>
<dbReference type="Pfam" id="PF01230">
    <property type="entry name" value="HIT"/>
    <property type="match status" value="1"/>
</dbReference>
<dbReference type="RefSeq" id="WP_086076896.1">
    <property type="nucleotide sequence ID" value="NZ_CP021111.1"/>
</dbReference>
<evidence type="ECO:0000259" key="2">
    <source>
        <dbReference type="Pfam" id="PF01230"/>
    </source>
</evidence>
<organism evidence="3 4">
    <name type="scientific">Bordetella genomosp. 13</name>
    <dbReference type="NCBI Taxonomy" id="463040"/>
    <lineage>
        <taxon>Bacteria</taxon>
        <taxon>Pseudomonadati</taxon>
        <taxon>Pseudomonadota</taxon>
        <taxon>Betaproteobacteria</taxon>
        <taxon>Burkholderiales</taxon>
        <taxon>Alcaligenaceae</taxon>
        <taxon>Bordetella</taxon>
    </lineage>
</organism>
<evidence type="ECO:0000313" key="4">
    <source>
        <dbReference type="Proteomes" id="UP000194161"/>
    </source>
</evidence>
<protein>
    <recommendedName>
        <fullName evidence="2">HIT domain-containing protein</fullName>
    </recommendedName>
</protein>
<dbReference type="InterPro" id="IPR019808">
    <property type="entry name" value="Histidine_triad_CS"/>
</dbReference>
<evidence type="ECO:0000313" key="3">
    <source>
        <dbReference type="EMBL" id="ARP93058.1"/>
    </source>
</evidence>
<feature type="compositionally biased region" description="Polar residues" evidence="1">
    <location>
        <begin position="1"/>
        <end position="12"/>
    </location>
</feature>
<dbReference type="STRING" id="463040.CAL15_00875"/>
<dbReference type="PROSITE" id="PS00892">
    <property type="entry name" value="HIT_1"/>
    <property type="match status" value="1"/>
</dbReference>
<accession>A0A1W6Z6Q0</accession>
<feature type="region of interest" description="Disordered" evidence="1">
    <location>
        <begin position="1"/>
        <end position="57"/>
    </location>
</feature>
<dbReference type="InterPro" id="IPR011146">
    <property type="entry name" value="HIT-like"/>
</dbReference>
<evidence type="ECO:0000256" key="1">
    <source>
        <dbReference type="SAM" id="MobiDB-lite"/>
    </source>
</evidence>
<keyword evidence="4" id="KW-1185">Reference proteome</keyword>
<sequence length="122" mass="12658">MSNTCFSRNTVQGDIPAKHTRQAGAFAGSRGDAPALPAQSTPNRSRHRVSLQSASPDSAASLGKMIGLVPRLAANKGCRPGSGNGFRLAANSVADGGQEVPHLHFHIIGGPRPRQRRVAATA</sequence>
<reference evidence="3 4" key="1">
    <citation type="submission" date="2017-05" db="EMBL/GenBank/DDBJ databases">
        <title>Complete and WGS of Bordetella genogroups.</title>
        <authorList>
            <person name="Spilker T."/>
            <person name="LiPuma J."/>
        </authorList>
    </citation>
    <scope>NUCLEOTIDE SEQUENCE [LARGE SCALE GENOMIC DNA]</scope>
    <source>
        <strain evidence="3 4">AU7206</strain>
    </source>
</reference>
<proteinExistence type="predicted"/>
<dbReference type="SUPFAM" id="SSF54197">
    <property type="entry name" value="HIT-like"/>
    <property type="match status" value="1"/>
</dbReference>
<name>A0A1W6Z6Q0_9BORD</name>
<dbReference type="GO" id="GO:0003824">
    <property type="term" value="F:catalytic activity"/>
    <property type="evidence" value="ECO:0007669"/>
    <property type="project" value="InterPro"/>
</dbReference>
<dbReference type="Proteomes" id="UP000194161">
    <property type="component" value="Chromosome"/>
</dbReference>
<dbReference type="EMBL" id="CP021111">
    <property type="protein sequence ID" value="ARP93058.1"/>
    <property type="molecule type" value="Genomic_DNA"/>
</dbReference>
<gene>
    <name evidence="3" type="ORF">CAL15_00875</name>
</gene>
<dbReference type="KEGG" id="bgm:CAL15_00875"/>
<dbReference type="InterPro" id="IPR036265">
    <property type="entry name" value="HIT-like_sf"/>
</dbReference>
<feature type="domain" description="HIT" evidence="2">
    <location>
        <begin position="51"/>
        <end position="110"/>
    </location>
</feature>
<dbReference type="AlphaFoldDB" id="A0A1W6Z6Q0"/>